<evidence type="ECO:0000313" key="5">
    <source>
        <dbReference type="Proteomes" id="UP000321393"/>
    </source>
</evidence>
<dbReference type="PANTHER" id="PTHR33437:SF2">
    <property type="entry name" value="OS06G0361200 PROTEIN"/>
    <property type="match status" value="1"/>
</dbReference>
<comment type="caution">
    <text evidence="4">The sequence shown here is derived from an EMBL/GenBank/DDBJ whole genome shotgun (WGS) entry which is preliminary data.</text>
</comment>
<evidence type="ECO:0000256" key="1">
    <source>
        <dbReference type="SAM" id="MobiDB-lite"/>
    </source>
</evidence>
<organism evidence="4 6">
    <name type="scientific">Cucumis melo var. makuwa</name>
    <name type="common">Oriental melon</name>
    <dbReference type="NCBI Taxonomy" id="1194695"/>
    <lineage>
        <taxon>Eukaryota</taxon>
        <taxon>Viridiplantae</taxon>
        <taxon>Streptophyta</taxon>
        <taxon>Embryophyta</taxon>
        <taxon>Tracheophyta</taxon>
        <taxon>Spermatophyta</taxon>
        <taxon>Magnoliopsida</taxon>
        <taxon>eudicotyledons</taxon>
        <taxon>Gunneridae</taxon>
        <taxon>Pentapetalae</taxon>
        <taxon>rosids</taxon>
        <taxon>fabids</taxon>
        <taxon>Cucurbitales</taxon>
        <taxon>Cucurbitaceae</taxon>
        <taxon>Benincaseae</taxon>
        <taxon>Cucumis</taxon>
    </lineage>
</organism>
<feature type="region of interest" description="Disordered" evidence="1">
    <location>
        <begin position="1"/>
        <end position="31"/>
    </location>
</feature>
<accession>A0A5D3DMV6</accession>
<dbReference type="PANTHER" id="PTHR33437">
    <property type="entry name" value="OS06G0361200 PROTEIN"/>
    <property type="match status" value="1"/>
</dbReference>
<evidence type="ECO:0000259" key="2">
    <source>
        <dbReference type="Pfam" id="PF03732"/>
    </source>
</evidence>
<evidence type="ECO:0000313" key="6">
    <source>
        <dbReference type="Proteomes" id="UP000321947"/>
    </source>
</evidence>
<feature type="domain" description="Retrotransposon gag" evidence="2">
    <location>
        <begin position="143"/>
        <end position="215"/>
    </location>
</feature>
<dbReference type="OrthoDB" id="1729438at2759"/>
<evidence type="ECO:0000313" key="3">
    <source>
        <dbReference type="EMBL" id="KAA0059902.1"/>
    </source>
</evidence>
<dbReference type="Proteomes" id="UP000321947">
    <property type="component" value="Unassembled WGS sequence"/>
</dbReference>
<dbReference type="Pfam" id="PF03732">
    <property type="entry name" value="Retrotrans_gag"/>
    <property type="match status" value="1"/>
</dbReference>
<protein>
    <submittedName>
        <fullName evidence="4">Retrotransposon gag protein</fullName>
    </submittedName>
</protein>
<dbReference type="EMBL" id="SSTD01003836">
    <property type="protein sequence ID" value="TYK24852.1"/>
    <property type="molecule type" value="Genomic_DNA"/>
</dbReference>
<dbReference type="AlphaFoldDB" id="A0A5D3DMV6"/>
<evidence type="ECO:0000313" key="4">
    <source>
        <dbReference type="EMBL" id="TYK24852.1"/>
    </source>
</evidence>
<dbReference type="InterPro" id="IPR005162">
    <property type="entry name" value="Retrotrans_gag_dom"/>
</dbReference>
<dbReference type="Proteomes" id="UP000321393">
    <property type="component" value="Unassembled WGS sequence"/>
</dbReference>
<reference evidence="5 6" key="1">
    <citation type="submission" date="2019-08" db="EMBL/GenBank/DDBJ databases">
        <title>Draft genome sequences of two oriental melons (Cucumis melo L. var makuwa).</title>
        <authorList>
            <person name="Kwon S.-Y."/>
        </authorList>
    </citation>
    <scope>NUCLEOTIDE SEQUENCE [LARGE SCALE GENOMIC DNA]</scope>
    <source>
        <strain evidence="6">cv. Chang Bougi</strain>
        <strain evidence="5">cv. SW 3</strain>
        <tissue evidence="4">Leaf</tissue>
    </source>
</reference>
<proteinExistence type="predicted"/>
<sequence>MESPKAGIVIKENPLYDNSDSASSKSKKEAHPDVMSVMMADITIEAAMAEMERKINFLMKAVEERDHEITTLREQMWTRETAESIQQLQDMIANSIRAQYGGPPQTTFMYSKPYTKRIDNLRMPLGYQPLKFQQFDGKGNPKQHIAHFVETCENAGSRGDQLVSWEQLEKEFLNRFYSTRRTVSMMELTNTKQRKEEPIIDYINRWKALSLDCKDRLTKLRGTKDFSVLEVRKDKKETKSVEKVVKSYVKESMVVNTTPLKFSKRKEGRAETKDDGSERRRLTLKERQEKVYPFPDLDIADMLEQLLEKQLIQLPKCKRPEQAGKVDDPNYCKYHGVISHPVEKCFVLKELILRLACEKKIELDLEEFGTLELVVVRFHQEVAPEDSQETERLIEEDDEGWTIVTHRKKRKSTPIQKEPRFYRNYRRGNKAQKNKKKKKTRKLKLMHEEDKDFPRTQRLVTLVDFFPTRFLDDHQDENLGVVACHAINAT</sequence>
<name>A0A5D3DMV6_CUCMM</name>
<gene>
    <name evidence="4" type="ORF">E5676_scaffold184G001180</name>
    <name evidence="3" type="ORF">E6C27_scaffold108G002010</name>
</gene>
<dbReference type="EMBL" id="SSTE01005892">
    <property type="protein sequence ID" value="KAA0059902.1"/>
    <property type="molecule type" value="Genomic_DNA"/>
</dbReference>